<proteinExistence type="inferred from homology"/>
<sequence length="274" mass="31571">MRQAISSEPSIVVVLYASNIIIFVYRPYFATLHCRRTFSICNAPSTLFPYKSPDDLFNPHSRPFSSGSAHFRSIKFKMTNDTKPFIVRFYGPERAKDSKGRTLNSILQFDNGALEYHHDYIQVLFPLPERSPINPEAPIITKAVRDLFAENEDLRERLFAAFKRMADFYAFDLTGSKDDSKFSPKAKNFKRLASNSWLTSMDHNHLRITRIIRCLRILGLGPVAKGFHEALKQQEEGRVSRRSLMYWQRAAERPLHLPPDESNDGATGIVWLKE</sequence>
<dbReference type="PANTHER" id="PTHR14015">
    <property type="entry name" value="OPIOID GROWTH FACTOR RECEPTOR OGFR ZETA-TYPE OPIOID RECEPTOR"/>
    <property type="match status" value="1"/>
</dbReference>
<dbReference type="EMBL" id="LFZO01000673">
    <property type="protein sequence ID" value="KXT00676.1"/>
    <property type="molecule type" value="Genomic_DNA"/>
</dbReference>
<feature type="transmembrane region" description="Helical" evidence="2">
    <location>
        <begin position="12"/>
        <end position="29"/>
    </location>
</feature>
<comment type="similarity">
    <text evidence="1">Belongs to the opioid growth factor receptor family.</text>
</comment>
<keyword evidence="2" id="KW-1133">Transmembrane helix</keyword>
<evidence type="ECO:0000313" key="5">
    <source>
        <dbReference type="Proteomes" id="UP000073492"/>
    </source>
</evidence>
<dbReference type="PANTHER" id="PTHR14015:SF2">
    <property type="entry name" value="OPIOID GROWTH FACTOR RECEPTOR (OGFR) CONSERVED DOMAIN-CONTAINING PROTEIN"/>
    <property type="match status" value="1"/>
</dbReference>
<dbReference type="GO" id="GO:0016020">
    <property type="term" value="C:membrane"/>
    <property type="evidence" value="ECO:0007669"/>
    <property type="project" value="InterPro"/>
</dbReference>
<evidence type="ECO:0000256" key="1">
    <source>
        <dbReference type="ARBA" id="ARBA00010365"/>
    </source>
</evidence>
<gene>
    <name evidence="4" type="ORF">AC579_9543</name>
</gene>
<dbReference type="Proteomes" id="UP000073492">
    <property type="component" value="Unassembled WGS sequence"/>
</dbReference>
<accession>A0A139HE38</accession>
<keyword evidence="5" id="KW-1185">Reference proteome</keyword>
<dbReference type="Pfam" id="PF04664">
    <property type="entry name" value="OGFr_N"/>
    <property type="match status" value="1"/>
</dbReference>
<reference evidence="4 5" key="1">
    <citation type="submission" date="2015-07" db="EMBL/GenBank/DDBJ databases">
        <title>Comparative genomics of the Sigatoka disease complex on banana suggests a link between parallel evolutionary changes in Pseudocercospora fijiensis and Pseudocercospora eumusae and increased virulence on the banana host.</title>
        <authorList>
            <person name="Chang T.-C."/>
            <person name="Salvucci A."/>
            <person name="Crous P.W."/>
            <person name="Stergiopoulos I."/>
        </authorList>
    </citation>
    <scope>NUCLEOTIDE SEQUENCE [LARGE SCALE GENOMIC DNA]</scope>
    <source>
        <strain evidence="4 5">CBS 116634</strain>
    </source>
</reference>
<keyword evidence="2" id="KW-0812">Transmembrane</keyword>
<feature type="domain" description="Opioid growth factor receptor (OGFr) conserved" evidence="3">
    <location>
        <begin position="87"/>
        <end position="248"/>
    </location>
</feature>
<keyword evidence="2" id="KW-0472">Membrane</keyword>
<comment type="caution">
    <text evidence="4">The sequence shown here is derived from an EMBL/GenBank/DDBJ whole genome shotgun (WGS) entry which is preliminary data.</text>
</comment>
<dbReference type="AlphaFoldDB" id="A0A139HE38"/>
<dbReference type="OrthoDB" id="205662at2759"/>
<name>A0A139HE38_9PEZI</name>
<dbReference type="InterPro" id="IPR006757">
    <property type="entry name" value="OGF_rcpt"/>
</dbReference>
<dbReference type="GO" id="GO:0140625">
    <property type="term" value="F:opioid growth factor receptor activity"/>
    <property type="evidence" value="ECO:0007669"/>
    <property type="project" value="InterPro"/>
</dbReference>
<dbReference type="STRING" id="113226.A0A139HE38"/>
<evidence type="ECO:0000313" key="4">
    <source>
        <dbReference type="EMBL" id="KXT00676.1"/>
    </source>
</evidence>
<protein>
    <recommendedName>
        <fullName evidence="3">Opioid growth factor receptor (OGFr) conserved domain-containing protein</fullName>
    </recommendedName>
</protein>
<dbReference type="InterPro" id="IPR039574">
    <property type="entry name" value="OGFr"/>
</dbReference>
<organism evidence="4 5">
    <name type="scientific">Pseudocercospora musae</name>
    <dbReference type="NCBI Taxonomy" id="113226"/>
    <lineage>
        <taxon>Eukaryota</taxon>
        <taxon>Fungi</taxon>
        <taxon>Dikarya</taxon>
        <taxon>Ascomycota</taxon>
        <taxon>Pezizomycotina</taxon>
        <taxon>Dothideomycetes</taxon>
        <taxon>Dothideomycetidae</taxon>
        <taxon>Mycosphaerellales</taxon>
        <taxon>Mycosphaerellaceae</taxon>
        <taxon>Pseudocercospora</taxon>
    </lineage>
</organism>
<evidence type="ECO:0000259" key="3">
    <source>
        <dbReference type="Pfam" id="PF04664"/>
    </source>
</evidence>
<evidence type="ECO:0000256" key="2">
    <source>
        <dbReference type="SAM" id="Phobius"/>
    </source>
</evidence>